<evidence type="ECO:0000256" key="3">
    <source>
        <dbReference type="ARBA" id="ARBA00022801"/>
    </source>
</evidence>
<dbReference type="InterPro" id="IPR017853">
    <property type="entry name" value="GH"/>
</dbReference>
<feature type="domain" description="Glycoside hydrolase family 5" evidence="5">
    <location>
        <begin position="26"/>
        <end position="427"/>
    </location>
</feature>
<dbReference type="PANTHER" id="PTHR31451">
    <property type="match status" value="1"/>
</dbReference>
<accession>A0A382A9G9</accession>
<evidence type="ECO:0000313" key="6">
    <source>
        <dbReference type="EMBL" id="SVA98024.1"/>
    </source>
</evidence>
<keyword evidence="3" id="KW-0378">Hydrolase</keyword>
<evidence type="ECO:0000256" key="2">
    <source>
        <dbReference type="ARBA" id="ARBA00012706"/>
    </source>
</evidence>
<dbReference type="EMBL" id="UINC01024426">
    <property type="protein sequence ID" value="SVA98024.1"/>
    <property type="molecule type" value="Genomic_DNA"/>
</dbReference>
<reference evidence="6" key="1">
    <citation type="submission" date="2018-05" db="EMBL/GenBank/DDBJ databases">
        <authorList>
            <person name="Lanie J.A."/>
            <person name="Ng W.-L."/>
            <person name="Kazmierczak K.M."/>
            <person name="Andrzejewski T.M."/>
            <person name="Davidsen T.M."/>
            <person name="Wayne K.J."/>
            <person name="Tettelin H."/>
            <person name="Glass J.I."/>
            <person name="Rusch D."/>
            <person name="Podicherti R."/>
            <person name="Tsui H.-C.T."/>
            <person name="Winkler M.E."/>
        </authorList>
    </citation>
    <scope>NUCLEOTIDE SEQUENCE</scope>
</reference>
<dbReference type="PANTHER" id="PTHR31451:SF40">
    <property type="entry name" value="GLYCOSIDE HYDROLASE FAMILY 5 DOMAIN-CONTAINING PROTEIN"/>
    <property type="match status" value="1"/>
</dbReference>
<dbReference type="AlphaFoldDB" id="A0A382A9G9"/>
<dbReference type="Pfam" id="PF26410">
    <property type="entry name" value="GH5_mannosidase"/>
    <property type="match status" value="1"/>
</dbReference>
<dbReference type="GO" id="GO:0016985">
    <property type="term" value="F:mannan endo-1,4-beta-mannosidase activity"/>
    <property type="evidence" value="ECO:0007669"/>
    <property type="project" value="TreeGrafter"/>
</dbReference>
<organism evidence="6">
    <name type="scientific">marine metagenome</name>
    <dbReference type="NCBI Taxonomy" id="408172"/>
    <lineage>
        <taxon>unclassified sequences</taxon>
        <taxon>metagenomes</taxon>
        <taxon>ecological metagenomes</taxon>
    </lineage>
</organism>
<evidence type="ECO:0000259" key="5">
    <source>
        <dbReference type="Pfam" id="PF26410"/>
    </source>
</evidence>
<keyword evidence="4" id="KW-0326">Glycosidase</keyword>
<dbReference type="InterPro" id="IPR045053">
    <property type="entry name" value="MAN-like"/>
</dbReference>
<comment type="catalytic activity">
    <reaction evidence="1">
        <text>Random hydrolysis of (1-&gt;4)-beta-D-mannosidic linkages in mannans, galactomannans and glucomannans.</text>
        <dbReference type="EC" id="3.2.1.78"/>
    </reaction>
</comment>
<evidence type="ECO:0000256" key="1">
    <source>
        <dbReference type="ARBA" id="ARBA00001678"/>
    </source>
</evidence>
<evidence type="ECO:0000256" key="4">
    <source>
        <dbReference type="ARBA" id="ARBA00023295"/>
    </source>
</evidence>
<proteinExistence type="predicted"/>
<name>A0A382A9G9_9ZZZZ</name>
<dbReference type="Gene3D" id="3.20.20.80">
    <property type="entry name" value="Glycosidases"/>
    <property type="match status" value="1"/>
</dbReference>
<dbReference type="InterPro" id="IPR001547">
    <property type="entry name" value="Glyco_hydro_5"/>
</dbReference>
<dbReference type="SUPFAM" id="SSF51445">
    <property type="entry name" value="(Trans)glycosidases"/>
    <property type="match status" value="1"/>
</dbReference>
<protein>
    <recommendedName>
        <fullName evidence="2">mannan endo-1,4-beta-mannosidase</fullName>
        <ecNumber evidence="2">3.2.1.78</ecNumber>
    </recommendedName>
</protein>
<sequence>MKKAIFIIIIFFGELLMSQDAMEQGQNFINVVEKQFFRNGKPYYFLGTNFWYGMNLGSRGPGGDRDRLLRELDHLNKIGVKNLRVMGASEGPDTEPWRMLPALQVAPGEYNEEVLDGLDFLLAEMGKRDMTAIMCMNNFWPWSGGMAQYVSWQDSSEIPYPPISGDGDWQTYQEYTASFYSNENAVTDFFNHLRFIVLRENPYTGTLYRNDPTIMTWQLGNEPRGINNREDFMQWIENTAKYIKSMDSNHLITIGSEGATAHPSSGNDFLADHQSSYIDYTTIHVWVQNWGWFDPYDKESLSPAIEKAITYINEHELLAEKLNKPVVLEEFGISRDNNDHAVTGFVTLRDEYYNQIFTHILDKAAAGSPIAGLNFWAWGGAGRPREPQAIWNIGDDFTGDPPHEHQGWYSVYDTDSTTLEIIGQYTKIFDSL</sequence>
<dbReference type="EC" id="3.2.1.78" evidence="2"/>
<gene>
    <name evidence="6" type="ORF">METZ01_LOCUS150878</name>
</gene>
<dbReference type="GO" id="GO:0000272">
    <property type="term" value="P:polysaccharide catabolic process"/>
    <property type="evidence" value="ECO:0007669"/>
    <property type="project" value="InterPro"/>
</dbReference>